<name>A0A087SKH6_AUXPR</name>
<organism evidence="1 2">
    <name type="scientific">Auxenochlorella protothecoides</name>
    <name type="common">Green microalga</name>
    <name type="synonym">Chlorella protothecoides</name>
    <dbReference type="NCBI Taxonomy" id="3075"/>
    <lineage>
        <taxon>Eukaryota</taxon>
        <taxon>Viridiplantae</taxon>
        <taxon>Chlorophyta</taxon>
        <taxon>core chlorophytes</taxon>
        <taxon>Trebouxiophyceae</taxon>
        <taxon>Chlorellales</taxon>
        <taxon>Chlorellaceae</taxon>
        <taxon>Auxenochlorella</taxon>
    </lineage>
</organism>
<gene>
    <name evidence="1" type="ORF">F751_4723</name>
</gene>
<evidence type="ECO:0000313" key="2">
    <source>
        <dbReference type="Proteomes" id="UP000028924"/>
    </source>
</evidence>
<proteinExistence type="predicted"/>
<keyword evidence="2" id="KW-1185">Reference proteome</keyword>
<reference evidence="1 2" key="1">
    <citation type="journal article" date="2014" name="BMC Genomics">
        <title>Oil accumulation mechanisms of the oleaginous microalga Chlorella protothecoides revealed through its genome, transcriptomes, and proteomes.</title>
        <authorList>
            <person name="Gao C."/>
            <person name="Wang Y."/>
            <person name="Shen Y."/>
            <person name="Yan D."/>
            <person name="He X."/>
            <person name="Dai J."/>
            <person name="Wu Q."/>
        </authorList>
    </citation>
    <scope>NUCLEOTIDE SEQUENCE [LARGE SCALE GENOMIC DNA]</scope>
    <source>
        <strain evidence="1 2">0710</strain>
    </source>
</reference>
<protein>
    <submittedName>
        <fullName evidence="1">Uncharacterized protein</fullName>
    </submittedName>
</protein>
<dbReference type="KEGG" id="apro:F751_4723"/>
<dbReference type="EMBL" id="KL662127">
    <property type="protein sequence ID" value="KFM26230.1"/>
    <property type="molecule type" value="Genomic_DNA"/>
</dbReference>
<evidence type="ECO:0000313" key="1">
    <source>
        <dbReference type="EMBL" id="KFM26230.1"/>
    </source>
</evidence>
<dbReference type="RefSeq" id="XP_011399126.1">
    <property type="nucleotide sequence ID" value="XM_011400824.1"/>
</dbReference>
<dbReference type="GeneID" id="23616114"/>
<sequence>MIHADRSTAMAVPSSSESKVWCCDGSEPLSLRTTPSSVSSFQRLAIPMLIQ</sequence>
<dbReference type="AlphaFoldDB" id="A0A087SKH6"/>
<accession>A0A087SKH6</accession>
<dbReference type="Proteomes" id="UP000028924">
    <property type="component" value="Unassembled WGS sequence"/>
</dbReference>